<gene>
    <name evidence="1" type="ORF">H9851_01130</name>
</gene>
<dbReference type="Gene3D" id="3.40.720.10">
    <property type="entry name" value="Alkaline Phosphatase, subunit A"/>
    <property type="match status" value="1"/>
</dbReference>
<protein>
    <submittedName>
        <fullName evidence="1">Alkaline phosphatase family protein</fullName>
    </submittedName>
</protein>
<dbReference type="InterPro" id="IPR002591">
    <property type="entry name" value="Phosphodiest/P_Trfase"/>
</dbReference>
<organism evidence="1 2">
    <name type="scientific">Candidatus Borkfalkia faecavium</name>
    <dbReference type="NCBI Taxonomy" id="2838508"/>
    <lineage>
        <taxon>Bacteria</taxon>
        <taxon>Bacillati</taxon>
        <taxon>Bacillota</taxon>
        <taxon>Clostridia</taxon>
        <taxon>Christensenellales</taxon>
        <taxon>Christensenellaceae</taxon>
        <taxon>Candidatus Borkfalkia</taxon>
    </lineage>
</organism>
<name>A0A9D1W054_9FIRM</name>
<evidence type="ECO:0000313" key="2">
    <source>
        <dbReference type="Proteomes" id="UP000886847"/>
    </source>
</evidence>
<dbReference type="Pfam" id="PF01663">
    <property type="entry name" value="Phosphodiest"/>
    <property type="match status" value="1"/>
</dbReference>
<reference evidence="1" key="1">
    <citation type="journal article" date="2021" name="PeerJ">
        <title>Extensive microbial diversity within the chicken gut microbiome revealed by metagenomics and culture.</title>
        <authorList>
            <person name="Gilroy R."/>
            <person name="Ravi A."/>
            <person name="Getino M."/>
            <person name="Pursley I."/>
            <person name="Horton D.L."/>
            <person name="Alikhan N.F."/>
            <person name="Baker D."/>
            <person name="Gharbi K."/>
            <person name="Hall N."/>
            <person name="Watson M."/>
            <person name="Adriaenssens E.M."/>
            <person name="Foster-Nyarko E."/>
            <person name="Jarju S."/>
            <person name="Secka A."/>
            <person name="Antonio M."/>
            <person name="Oren A."/>
            <person name="Chaudhuri R.R."/>
            <person name="La Ragione R."/>
            <person name="Hildebrand F."/>
            <person name="Pallen M.J."/>
        </authorList>
    </citation>
    <scope>NUCLEOTIDE SEQUENCE</scope>
    <source>
        <strain evidence="1">2189</strain>
    </source>
</reference>
<dbReference type="Proteomes" id="UP000886847">
    <property type="component" value="Unassembled WGS sequence"/>
</dbReference>
<accession>A0A9D1W054</accession>
<reference evidence="1" key="2">
    <citation type="submission" date="2021-04" db="EMBL/GenBank/DDBJ databases">
        <authorList>
            <person name="Gilroy R."/>
        </authorList>
    </citation>
    <scope>NUCLEOTIDE SEQUENCE</scope>
    <source>
        <strain evidence="1">2189</strain>
    </source>
</reference>
<evidence type="ECO:0000313" key="1">
    <source>
        <dbReference type="EMBL" id="HIX49872.1"/>
    </source>
</evidence>
<proteinExistence type="predicted"/>
<dbReference type="SUPFAM" id="SSF53649">
    <property type="entry name" value="Alkaline phosphatase-like"/>
    <property type="match status" value="1"/>
</dbReference>
<sequence>MTIHHDKLAYGKLASLEEEYSRSRLAELTDACGGAWPDYENCIAGLGCSLLRFFGAELPAGGKTLPLADGILEGEGRSAVLLLLDGMGMNVMRAHLAEGGFFRSSLAGEYSSVFPPTTVAATTSLLSGLTPNAHARLGWTGYFPSLDQNIEIFSGKIADGGEGPGYNAADRFLPYVSILERMRAAGVRTHCVSPYLPPYPQTFADLCDAVRGMVRGEGGKCFVYAYWPQPDGVMHTYGTYSEEAAAALREIEREAEKLCGDLQDALVLATADHGMIDAEERLCIADYADIVRLLRRMPSVEPRALNLFAQEGAAQELRAAFAGHFPDFTLYSKEELLQSGLLGDMRDHPLLGEVLGDLFAVAAGERALFNTRESAQKFVGVHAGLTEEELRIPLLRLRG</sequence>
<dbReference type="AlphaFoldDB" id="A0A9D1W054"/>
<dbReference type="InterPro" id="IPR017850">
    <property type="entry name" value="Alkaline_phosphatase_core_sf"/>
</dbReference>
<dbReference type="EMBL" id="DXEW01000005">
    <property type="protein sequence ID" value="HIX49872.1"/>
    <property type="molecule type" value="Genomic_DNA"/>
</dbReference>
<comment type="caution">
    <text evidence="1">The sequence shown here is derived from an EMBL/GenBank/DDBJ whole genome shotgun (WGS) entry which is preliminary data.</text>
</comment>